<dbReference type="OrthoDB" id="9815875at2"/>
<dbReference type="GO" id="GO:0003677">
    <property type="term" value="F:DNA binding"/>
    <property type="evidence" value="ECO:0007669"/>
    <property type="project" value="InterPro"/>
</dbReference>
<sequence length="412" mass="45648">MSTEVEVVRAELVRDGEPGPAAAEQGPRYLITQHTMLGPDELPPLADQKPAWTDADFRLSAEDVADLSEPDLADNTITNRESTIRAFMTWCATQDPPRLAYPCTTATYTSYGLHLIRRGKTGEFKPDSVGQYMSRIWNWQPVDLRPDPSRFKGRLRAWKKDWVKAGGEVDRAAAATIEYTVRILDSIDESTNIGKRDAFLVVLAYANLHRESELADQLNKRLRIYDTGIHVTTATSKTDQAGKGAGRFINDRSDLQLVRRARAWFAVLRELGADGPDQPTFRALTVKGGLRSYPADRKRGTRMRPGSLNERLQLLAEQAGVPYIDGKKVTSHSWRAGANTDMAEKGVPLAERNRAGRWADGSHTADTVYDRRHGVGTSDPLDKVPQYGGPARAAVAQARAEPRVDDPAQTET</sequence>
<dbReference type="GO" id="GO:0015074">
    <property type="term" value="P:DNA integration"/>
    <property type="evidence" value="ECO:0007669"/>
    <property type="project" value="InterPro"/>
</dbReference>
<dbReference type="EMBL" id="PVLV01000007">
    <property type="protein sequence ID" value="PRH81087.1"/>
    <property type="molecule type" value="Genomic_DNA"/>
</dbReference>
<proteinExistence type="predicted"/>
<accession>A0A2S9Q3A2</accession>
<dbReference type="InterPro" id="IPR002104">
    <property type="entry name" value="Integrase_catalytic"/>
</dbReference>
<dbReference type="SUPFAM" id="SSF47823">
    <property type="entry name" value="lambda integrase-like, N-terminal domain"/>
    <property type="match status" value="1"/>
</dbReference>
<gene>
    <name evidence="4" type="ORF">C6N75_00645</name>
</gene>
<feature type="domain" description="Tyr recombinase" evidence="3">
    <location>
        <begin position="170"/>
        <end position="386"/>
    </location>
</feature>
<evidence type="ECO:0000259" key="3">
    <source>
        <dbReference type="PROSITE" id="PS51898"/>
    </source>
</evidence>
<dbReference type="PANTHER" id="PTHR34605">
    <property type="entry name" value="PHAGE_INTEGRASE DOMAIN-CONTAINING PROTEIN"/>
    <property type="match status" value="1"/>
</dbReference>
<dbReference type="SUPFAM" id="SSF56349">
    <property type="entry name" value="DNA breaking-rejoining enzymes"/>
    <property type="match status" value="1"/>
</dbReference>
<protein>
    <recommendedName>
        <fullName evidence="3">Tyr recombinase domain-containing protein</fullName>
    </recommendedName>
</protein>
<dbReference type="InterPro" id="IPR013762">
    <property type="entry name" value="Integrase-like_cat_sf"/>
</dbReference>
<dbReference type="AlphaFoldDB" id="A0A2S9Q3A2"/>
<dbReference type="PROSITE" id="PS51898">
    <property type="entry name" value="TYR_RECOMBINASE"/>
    <property type="match status" value="1"/>
</dbReference>
<dbReference type="GO" id="GO:0006310">
    <property type="term" value="P:DNA recombination"/>
    <property type="evidence" value="ECO:0007669"/>
    <property type="project" value="UniProtKB-KW"/>
</dbReference>
<organism evidence="4 5">
    <name type="scientific">Streptomyces solincola</name>
    <dbReference type="NCBI Taxonomy" id="2100817"/>
    <lineage>
        <taxon>Bacteria</taxon>
        <taxon>Bacillati</taxon>
        <taxon>Actinomycetota</taxon>
        <taxon>Actinomycetes</taxon>
        <taxon>Kitasatosporales</taxon>
        <taxon>Streptomycetaceae</taxon>
        <taxon>Streptomyces</taxon>
    </lineage>
</organism>
<evidence type="ECO:0000256" key="2">
    <source>
        <dbReference type="SAM" id="MobiDB-lite"/>
    </source>
</evidence>
<reference evidence="4 5" key="1">
    <citation type="submission" date="2018-03" db="EMBL/GenBank/DDBJ databases">
        <title>Novel Streptomyces sp. from soil.</title>
        <authorList>
            <person name="Tan G.Y.A."/>
            <person name="Lee Z.Y."/>
        </authorList>
    </citation>
    <scope>NUCLEOTIDE SEQUENCE [LARGE SCALE GENOMIC DNA]</scope>
    <source>
        <strain evidence="4 5">ST5x</strain>
    </source>
</reference>
<keyword evidence="5" id="KW-1185">Reference proteome</keyword>
<comment type="caution">
    <text evidence="4">The sequence shown here is derived from an EMBL/GenBank/DDBJ whole genome shotgun (WGS) entry which is preliminary data.</text>
</comment>
<keyword evidence="1" id="KW-0233">DNA recombination</keyword>
<dbReference type="InterPro" id="IPR011010">
    <property type="entry name" value="DNA_brk_join_enz"/>
</dbReference>
<dbReference type="PANTHER" id="PTHR34605:SF3">
    <property type="entry name" value="P CELL-TYPE AGGLUTINATION PROTEIN MAP4-LIKE-RELATED"/>
    <property type="match status" value="1"/>
</dbReference>
<dbReference type="InterPro" id="IPR052925">
    <property type="entry name" value="Phage_Integrase-like_Recomb"/>
</dbReference>
<evidence type="ECO:0000313" key="5">
    <source>
        <dbReference type="Proteomes" id="UP000239322"/>
    </source>
</evidence>
<name>A0A2S9Q3A2_9ACTN</name>
<dbReference type="RefSeq" id="WP_105866853.1">
    <property type="nucleotide sequence ID" value="NZ_PVLV01000007.1"/>
</dbReference>
<feature type="region of interest" description="Disordered" evidence="2">
    <location>
        <begin position="361"/>
        <end position="412"/>
    </location>
</feature>
<dbReference type="Proteomes" id="UP000239322">
    <property type="component" value="Unassembled WGS sequence"/>
</dbReference>
<evidence type="ECO:0000313" key="4">
    <source>
        <dbReference type="EMBL" id="PRH81087.1"/>
    </source>
</evidence>
<dbReference type="Gene3D" id="1.10.443.10">
    <property type="entry name" value="Intergrase catalytic core"/>
    <property type="match status" value="1"/>
</dbReference>
<evidence type="ECO:0000256" key="1">
    <source>
        <dbReference type="ARBA" id="ARBA00023172"/>
    </source>
</evidence>